<dbReference type="GO" id="GO:0070930">
    <property type="term" value="P:trans-translation-dependent protein tagging"/>
    <property type="evidence" value="ECO:0007669"/>
    <property type="project" value="TreeGrafter"/>
</dbReference>
<dbReference type="Pfam" id="PF01668">
    <property type="entry name" value="SmpB"/>
    <property type="match status" value="1"/>
</dbReference>
<dbReference type="EMBL" id="SNRY01002292">
    <property type="protein sequence ID" value="KAA6325794.1"/>
    <property type="molecule type" value="Genomic_DNA"/>
</dbReference>
<keyword evidence="2" id="KW-0694">RNA-binding</keyword>
<dbReference type="SUPFAM" id="SSF74982">
    <property type="entry name" value="Small protein B (SmpB)"/>
    <property type="match status" value="1"/>
</dbReference>
<organism evidence="3">
    <name type="scientific">termite gut metagenome</name>
    <dbReference type="NCBI Taxonomy" id="433724"/>
    <lineage>
        <taxon>unclassified sequences</taxon>
        <taxon>metagenomes</taxon>
        <taxon>organismal metagenomes</taxon>
    </lineage>
</organism>
<dbReference type="HAMAP" id="MF_00023">
    <property type="entry name" value="SmpB"/>
    <property type="match status" value="1"/>
</dbReference>
<dbReference type="PANTHER" id="PTHR30308">
    <property type="entry name" value="TMRNA-BINDING COMPONENT OF TRANS-TRANSLATION TAGGING COMPLEX"/>
    <property type="match status" value="1"/>
</dbReference>
<sequence>KSIRMGKASLVDTFCYFAKGELWVKNMHIAEYFYGSYNNHTTRRDRKLLLNKKELNKLERGIRETSFTIIPVRMFLNEKGLTKVVIALAKGKKLYDKRQSLKEKDDRREMDRMFKR</sequence>
<comment type="caution">
    <text evidence="3">The sequence shown here is derived from an EMBL/GenBank/DDBJ whole genome shotgun (WGS) entry which is preliminary data.</text>
</comment>
<protein>
    <submittedName>
        <fullName evidence="3">SsrA-binding protein</fullName>
    </submittedName>
</protein>
<dbReference type="PANTHER" id="PTHR30308:SF2">
    <property type="entry name" value="SSRA-BINDING PROTEIN"/>
    <property type="match status" value="1"/>
</dbReference>
<gene>
    <name evidence="3" type="ORF">EZS27_025031</name>
</gene>
<reference evidence="3" key="1">
    <citation type="submission" date="2019-03" db="EMBL/GenBank/DDBJ databases">
        <title>Single cell metagenomics reveals metabolic interactions within the superorganism composed of flagellate Streblomastix strix and complex community of Bacteroidetes bacteria on its surface.</title>
        <authorList>
            <person name="Treitli S.C."/>
            <person name="Kolisko M."/>
            <person name="Husnik F."/>
            <person name="Keeling P."/>
            <person name="Hampl V."/>
        </authorList>
    </citation>
    <scope>NUCLEOTIDE SEQUENCE</scope>
    <source>
        <strain evidence="3">STM</strain>
    </source>
</reference>
<dbReference type="InterPro" id="IPR000037">
    <property type="entry name" value="SsrA-bd_prot"/>
</dbReference>
<accession>A0A5J4QXK3</accession>
<dbReference type="GO" id="GO:0005829">
    <property type="term" value="C:cytosol"/>
    <property type="evidence" value="ECO:0007669"/>
    <property type="project" value="TreeGrafter"/>
</dbReference>
<dbReference type="GO" id="GO:0003723">
    <property type="term" value="F:RNA binding"/>
    <property type="evidence" value="ECO:0007669"/>
    <property type="project" value="UniProtKB-KW"/>
</dbReference>
<dbReference type="AlphaFoldDB" id="A0A5J4QXK3"/>
<evidence type="ECO:0000313" key="3">
    <source>
        <dbReference type="EMBL" id="KAA6325794.1"/>
    </source>
</evidence>
<name>A0A5J4QXK3_9ZZZZ</name>
<dbReference type="NCBIfam" id="NF003843">
    <property type="entry name" value="PRK05422.1"/>
    <property type="match status" value="1"/>
</dbReference>
<evidence type="ECO:0000256" key="2">
    <source>
        <dbReference type="ARBA" id="ARBA00022884"/>
    </source>
</evidence>
<proteinExistence type="inferred from homology"/>
<feature type="non-terminal residue" evidence="3">
    <location>
        <position position="1"/>
    </location>
</feature>
<dbReference type="NCBIfam" id="TIGR00086">
    <property type="entry name" value="smpB"/>
    <property type="match status" value="1"/>
</dbReference>
<dbReference type="Gene3D" id="2.40.280.10">
    <property type="match status" value="1"/>
</dbReference>
<dbReference type="InterPro" id="IPR023620">
    <property type="entry name" value="SmpB"/>
</dbReference>
<evidence type="ECO:0000256" key="1">
    <source>
        <dbReference type="ARBA" id="ARBA00022490"/>
    </source>
</evidence>
<dbReference type="CDD" id="cd09294">
    <property type="entry name" value="SmpB"/>
    <property type="match status" value="1"/>
</dbReference>
<keyword evidence="1" id="KW-0963">Cytoplasm</keyword>